<accession>A0AAX0UCP3</accession>
<protein>
    <submittedName>
        <fullName evidence="1">Integrase</fullName>
    </submittedName>
</protein>
<gene>
    <name evidence="1" type="ORF">CWD88_09185</name>
</gene>
<dbReference type="Proteomes" id="UP000231878">
    <property type="component" value="Unassembled WGS sequence"/>
</dbReference>
<evidence type="ECO:0000313" key="2">
    <source>
        <dbReference type="Proteomes" id="UP000231878"/>
    </source>
</evidence>
<dbReference type="AlphaFoldDB" id="A0AAX0UCP3"/>
<evidence type="ECO:0000313" key="1">
    <source>
        <dbReference type="EMBL" id="PJO66408.1"/>
    </source>
</evidence>
<dbReference type="Gene3D" id="3.30.160.390">
    <property type="entry name" value="Integrase, DNA-binding domain"/>
    <property type="match status" value="1"/>
</dbReference>
<name>A0AAX0UCP3_BURPE</name>
<proteinExistence type="predicted"/>
<dbReference type="InterPro" id="IPR038488">
    <property type="entry name" value="Integrase_DNA-bd_sf"/>
</dbReference>
<dbReference type="EMBL" id="PHRB01000007">
    <property type="protein sequence ID" value="PJO66408.1"/>
    <property type="molecule type" value="Genomic_DNA"/>
</dbReference>
<reference evidence="1 2" key="1">
    <citation type="submission" date="2017-11" db="EMBL/GenBank/DDBJ databases">
        <title>Molecular characterization of Burkholderia pseudomallei and closely related isolates from Vietnam.</title>
        <authorList>
            <person name="Ustinov D.V."/>
            <person name="Antonov A.S."/>
            <person name="Avdusheva E.F."/>
            <person name="Shpak I.M."/>
            <person name="Zakharova I.B."/>
            <person name="Thi L.A."/>
            <person name="Teteryatnikova N."/>
            <person name="Lopasteyskaya Y.A."/>
            <person name="Kuzyutina J.A."/>
            <person name="Ngo T.N."/>
            <person name="Victorov D.V."/>
        </authorList>
    </citation>
    <scope>NUCLEOTIDE SEQUENCE [LARGE SCALE GENOMIC DNA]</scope>
    <source>
        <strain evidence="1 2">V1512</strain>
    </source>
</reference>
<comment type="caution">
    <text evidence="1">The sequence shown here is derived from an EMBL/GenBank/DDBJ whole genome shotgun (WGS) entry which is preliminary data.</text>
</comment>
<sequence length="68" mass="7809">MPQKGRRYCYDTKLSGLAIGAGPSGIKAFILYRKANRKQERIKIGRYPDRTVDETRTQAWPLIVDIAR</sequence>
<organism evidence="1 2">
    <name type="scientific">Burkholderia pseudomallei</name>
    <name type="common">Pseudomonas pseudomallei</name>
    <dbReference type="NCBI Taxonomy" id="28450"/>
    <lineage>
        <taxon>Bacteria</taxon>
        <taxon>Pseudomonadati</taxon>
        <taxon>Pseudomonadota</taxon>
        <taxon>Betaproteobacteria</taxon>
        <taxon>Burkholderiales</taxon>
        <taxon>Burkholderiaceae</taxon>
        <taxon>Burkholderia</taxon>
        <taxon>pseudomallei group</taxon>
    </lineage>
</organism>